<evidence type="ECO:0000313" key="8">
    <source>
        <dbReference type="EMBL" id="RCS54470.1"/>
    </source>
</evidence>
<evidence type="ECO:0000256" key="1">
    <source>
        <dbReference type="ARBA" id="ARBA00004651"/>
    </source>
</evidence>
<keyword evidence="2" id="KW-1003">Cell membrane</keyword>
<dbReference type="OrthoDB" id="264722at2"/>
<keyword evidence="3 6" id="KW-0812">Transmembrane</keyword>
<organism evidence="8 9">
    <name type="scientific">Bremerella cremea</name>
    <dbReference type="NCBI Taxonomy" id="1031537"/>
    <lineage>
        <taxon>Bacteria</taxon>
        <taxon>Pseudomonadati</taxon>
        <taxon>Planctomycetota</taxon>
        <taxon>Planctomycetia</taxon>
        <taxon>Pirellulales</taxon>
        <taxon>Pirellulaceae</taxon>
        <taxon>Bremerella</taxon>
    </lineage>
</organism>
<comment type="subcellular location">
    <subcellularLocation>
        <location evidence="1">Cell membrane</location>
        <topology evidence="1">Multi-pass membrane protein</topology>
    </subcellularLocation>
</comment>
<dbReference type="Pfam" id="PF00482">
    <property type="entry name" value="T2SSF"/>
    <property type="match status" value="1"/>
</dbReference>
<evidence type="ECO:0000256" key="2">
    <source>
        <dbReference type="ARBA" id="ARBA00022475"/>
    </source>
</evidence>
<dbReference type="EMBL" id="QPEX01000010">
    <property type="protein sequence ID" value="RCS54470.1"/>
    <property type="molecule type" value="Genomic_DNA"/>
</dbReference>
<feature type="transmembrane region" description="Helical" evidence="6">
    <location>
        <begin position="75"/>
        <end position="97"/>
    </location>
</feature>
<evidence type="ECO:0000256" key="4">
    <source>
        <dbReference type="ARBA" id="ARBA00022989"/>
    </source>
</evidence>
<gene>
    <name evidence="8" type="ORF">DTL42_04835</name>
</gene>
<feature type="domain" description="Type II secretion system protein GspF" evidence="7">
    <location>
        <begin position="160"/>
        <end position="287"/>
    </location>
</feature>
<dbReference type="Proteomes" id="UP000253562">
    <property type="component" value="Unassembled WGS sequence"/>
</dbReference>
<name>A0A368KVL5_9BACT</name>
<keyword evidence="5 6" id="KW-0472">Membrane</keyword>
<dbReference type="GO" id="GO:0005886">
    <property type="term" value="C:plasma membrane"/>
    <property type="evidence" value="ECO:0007669"/>
    <property type="project" value="UniProtKB-SubCell"/>
</dbReference>
<dbReference type="PANTHER" id="PTHR35007:SF2">
    <property type="entry name" value="PILUS ASSEMBLE PROTEIN"/>
    <property type="match status" value="1"/>
</dbReference>
<evidence type="ECO:0000259" key="7">
    <source>
        <dbReference type="Pfam" id="PF00482"/>
    </source>
</evidence>
<proteinExistence type="predicted"/>
<keyword evidence="4 6" id="KW-1133">Transmembrane helix</keyword>
<dbReference type="PANTHER" id="PTHR35007">
    <property type="entry name" value="INTEGRAL MEMBRANE PROTEIN-RELATED"/>
    <property type="match status" value="1"/>
</dbReference>
<evidence type="ECO:0000256" key="6">
    <source>
        <dbReference type="SAM" id="Phobius"/>
    </source>
</evidence>
<reference evidence="8 9" key="1">
    <citation type="submission" date="2018-07" db="EMBL/GenBank/DDBJ databases">
        <title>Comparative genomes isolates from brazilian mangrove.</title>
        <authorList>
            <person name="De Araujo J.E."/>
            <person name="Taketani R.G."/>
            <person name="Silva M.C.P."/>
            <person name="Lourenco M.V."/>
            <person name="Oliveira V.M."/>
            <person name="Andreote F.D."/>
        </authorList>
    </citation>
    <scope>NUCLEOTIDE SEQUENCE [LARGE SCALE GENOMIC DNA]</scope>
    <source>
        <strain evidence="8 9">HEX PRIS-MGV</strain>
    </source>
</reference>
<evidence type="ECO:0000256" key="3">
    <source>
        <dbReference type="ARBA" id="ARBA00022692"/>
    </source>
</evidence>
<evidence type="ECO:0000256" key="5">
    <source>
        <dbReference type="ARBA" id="ARBA00023136"/>
    </source>
</evidence>
<feature type="transmembrane region" description="Helical" evidence="6">
    <location>
        <begin position="271"/>
        <end position="292"/>
    </location>
</feature>
<dbReference type="AlphaFoldDB" id="A0A368KVL5"/>
<comment type="caution">
    <text evidence="8">The sequence shown here is derived from an EMBL/GenBank/DDBJ whole genome shotgun (WGS) entry which is preliminary data.</text>
</comment>
<dbReference type="RefSeq" id="WP_114367535.1">
    <property type="nucleotide sequence ID" value="NZ_QPEX01000010.1"/>
</dbReference>
<feature type="transmembrane region" description="Helical" evidence="6">
    <location>
        <begin position="6"/>
        <end position="25"/>
    </location>
</feature>
<feature type="transmembrane region" description="Helical" evidence="6">
    <location>
        <begin position="117"/>
        <end position="141"/>
    </location>
</feature>
<protein>
    <submittedName>
        <fullName evidence="8">Type II secretion system F family protein</fullName>
    </submittedName>
</protein>
<evidence type="ECO:0000313" key="9">
    <source>
        <dbReference type="Proteomes" id="UP000253562"/>
    </source>
</evidence>
<accession>A0A368KVL5</accession>
<sequence length="307" mass="34967">MYTNSILFVMIAFWGITLVGIALAWRSMRAWQMARARWLNQEETSATRETDLRDMPWLNRWLYRAGFRSQDAARWWWISTILFVIGGIATATFFILSGVQTLMIRTITLVPGGTGEVFLPLAYLAPWFLAITLGLGPWLLVRQKRRERVQKIEQDLPLAMELLATLSQAGLGFDASLSRVMETRLAGRPLGMELRSYQGDILSGRTRSECLRRLAWRADVPGLSILTSALVQADQVGMGISDVLRRQADDLRSRRRERANMFAMGLATKRMFPLVVCFLPGLFVWTLGPVFIQLIQMADTFTQVRNF</sequence>
<dbReference type="InterPro" id="IPR018076">
    <property type="entry name" value="T2SS_GspF_dom"/>
</dbReference>